<name>A0A0D3D323_BRAOL</name>
<dbReference type="Gramene" id="Bo7g011250.1">
    <property type="protein sequence ID" value="Bo7g011250.1"/>
    <property type="gene ID" value="Bo7g011250"/>
</dbReference>
<accession>A0A0D3D323</accession>
<evidence type="ECO:0000256" key="1">
    <source>
        <dbReference type="SAM" id="MobiDB-lite"/>
    </source>
</evidence>
<keyword evidence="3" id="KW-1185">Reference proteome</keyword>
<feature type="region of interest" description="Disordered" evidence="1">
    <location>
        <begin position="1"/>
        <end position="31"/>
    </location>
</feature>
<sequence>MSSNRRRNTNSGRTTNSDRLKDNSTPSTETTLKNKDKYKWSYIQEKNINSVVDKALFMNNYTLKHTNAIGGEYMVNKFNLAFNMNKNTEVLNSSRPQAGHRPLDPRWKESRFPAVEFSGSGPRIAPLPQGNGKLPIRRTFHISEYGRV</sequence>
<evidence type="ECO:0000313" key="2">
    <source>
        <dbReference type="EnsemblPlants" id="Bo7g011250.1"/>
    </source>
</evidence>
<reference evidence="2" key="2">
    <citation type="submission" date="2015-03" db="UniProtKB">
        <authorList>
            <consortium name="EnsemblPlants"/>
        </authorList>
    </citation>
    <scope>IDENTIFICATION</scope>
</reference>
<dbReference type="EnsemblPlants" id="Bo7g011250.1">
    <property type="protein sequence ID" value="Bo7g011250.1"/>
    <property type="gene ID" value="Bo7g011250"/>
</dbReference>
<proteinExistence type="predicted"/>
<dbReference type="AlphaFoldDB" id="A0A0D3D323"/>
<dbReference type="HOGENOM" id="CLU_1761313_0_0_1"/>
<reference evidence="2 3" key="1">
    <citation type="journal article" date="2014" name="Genome Biol.">
        <title>Transcriptome and methylome profiling reveals relics of genome dominance in the mesopolyploid Brassica oleracea.</title>
        <authorList>
            <person name="Parkin I.A."/>
            <person name="Koh C."/>
            <person name="Tang H."/>
            <person name="Robinson S.J."/>
            <person name="Kagale S."/>
            <person name="Clarke W.E."/>
            <person name="Town C.D."/>
            <person name="Nixon J."/>
            <person name="Krishnakumar V."/>
            <person name="Bidwell S.L."/>
            <person name="Denoeud F."/>
            <person name="Belcram H."/>
            <person name="Links M.G."/>
            <person name="Just J."/>
            <person name="Clarke C."/>
            <person name="Bender T."/>
            <person name="Huebert T."/>
            <person name="Mason A.S."/>
            <person name="Pires J.C."/>
            <person name="Barker G."/>
            <person name="Moore J."/>
            <person name="Walley P.G."/>
            <person name="Manoli S."/>
            <person name="Batley J."/>
            <person name="Edwards D."/>
            <person name="Nelson M.N."/>
            <person name="Wang X."/>
            <person name="Paterson A.H."/>
            <person name="King G."/>
            <person name="Bancroft I."/>
            <person name="Chalhoub B."/>
            <person name="Sharpe A.G."/>
        </authorList>
    </citation>
    <scope>NUCLEOTIDE SEQUENCE</scope>
    <source>
        <strain evidence="2 3">cv. TO1000</strain>
    </source>
</reference>
<dbReference type="Proteomes" id="UP000032141">
    <property type="component" value="Chromosome C7"/>
</dbReference>
<organism evidence="2 3">
    <name type="scientific">Brassica oleracea var. oleracea</name>
    <dbReference type="NCBI Taxonomy" id="109376"/>
    <lineage>
        <taxon>Eukaryota</taxon>
        <taxon>Viridiplantae</taxon>
        <taxon>Streptophyta</taxon>
        <taxon>Embryophyta</taxon>
        <taxon>Tracheophyta</taxon>
        <taxon>Spermatophyta</taxon>
        <taxon>Magnoliopsida</taxon>
        <taxon>eudicotyledons</taxon>
        <taxon>Gunneridae</taxon>
        <taxon>Pentapetalae</taxon>
        <taxon>rosids</taxon>
        <taxon>malvids</taxon>
        <taxon>Brassicales</taxon>
        <taxon>Brassicaceae</taxon>
        <taxon>Brassiceae</taxon>
        <taxon>Brassica</taxon>
    </lineage>
</organism>
<evidence type="ECO:0000313" key="3">
    <source>
        <dbReference type="Proteomes" id="UP000032141"/>
    </source>
</evidence>
<protein>
    <submittedName>
        <fullName evidence="2">Uncharacterized protein</fullName>
    </submittedName>
</protein>